<feature type="compositionally biased region" description="Low complexity" evidence="1">
    <location>
        <begin position="1166"/>
        <end position="1222"/>
    </location>
</feature>
<feature type="compositionally biased region" description="Pro residues" evidence="1">
    <location>
        <begin position="250"/>
        <end position="262"/>
    </location>
</feature>
<feature type="region of interest" description="Disordered" evidence="1">
    <location>
        <begin position="652"/>
        <end position="681"/>
    </location>
</feature>
<dbReference type="STRING" id="98765.A0A2R6RI00"/>
<feature type="compositionally biased region" description="Polar residues" evidence="1">
    <location>
        <begin position="881"/>
        <end position="893"/>
    </location>
</feature>
<evidence type="ECO:0000256" key="1">
    <source>
        <dbReference type="SAM" id="MobiDB-lite"/>
    </source>
</evidence>
<feature type="compositionally biased region" description="Low complexity" evidence="1">
    <location>
        <begin position="934"/>
        <end position="953"/>
    </location>
</feature>
<protein>
    <submittedName>
        <fullName evidence="2">Uncharacterized protein</fullName>
    </submittedName>
</protein>
<gene>
    <name evidence="2" type="ORF">PHLCEN_2v2818</name>
</gene>
<sequence length="1268" mass="135798">MPNTTRSNTGSSSHLSPTSNATQPAWPAPRAPLAPHRLAKLANALGVSTPVPATHASQHTFTLGPTSPTAPNTSSTASFQDPLRRSPTPGLGTAQFQATSSTSKYLLHVIPPSHLPHDIDDLDVIPPPPTASGYHTQFRRGVMVPVYSTLQSQLGAIAREYSLPSTVGMIVYLITSLTPEQSEEPGPRISEDIWKHIWTRVLRAEKDEFLSPGPKPFGLGFGMAGRSSPALLQDLTGNQSLRALTSPRLTDPPQPLLSPSPSTPSQSVYSSQSEIELEAPESASSVGPPIHSNSLPLPGLDSPALIPILAKVEFDIDRRKAGWYDPWLRSRKNNHAKRAESRLGARSASRLDDESEAEDGEAGVRKAPLDLRLVGKMEKGRGKPNFLLTAETEEPEDDGQYQQLDDDEEEPTARLDGEQRDPLQDVFGEDEETWAEMHASGEKQPRKNANVVDLALDAKAVSNLPDDLEDGDESRLSDTDDLEEVAEIVNRLSKPALFVSIPSSPTQANKRRSSPTTAGTVKKHVPPPLNLLPAMPGSADLPVPEASPMASSSGDPAELAYLEAERTPSDLEHAIDDDDDDDHLEVNDDVLKKSKSPDVEKREGAFFEDLDLGLDPSLTMGDEYDDNDPYDRRKSQFIMSAQLDEIEKTLAQFSPRRLQTEELTPEELPHRRGQSIASIRAASLRALSPRMNTNLSPPKSSAPLEGASWPAVPYAVLNGNEDQDEDRDDMPPSPPKFAFNGISTEPPKPYRRSQARSSEISNETLARQRALAEDNGLYPPLSAPSIASSGDSPVIPLSPDPFGRYPSEAEVTRIAAEERGSRVFDGEPMPPQGLSLAVPPGRGSSLGVQMDHVDEGRPASQTPSSRFSLDSVASEEATKAATKQPTSSASLMSVKSIRKLWRKSNSSNNNNNNSRSSISVSPQPPESGRTSPNVAAAVPQGQFPAAAAPAPAGRSRSKSITKQPAPPPPPPMSGPQLATMGPPINAFNIPMARGQQSMRRLYFDQESPYPIHPVRPSGLRSPSPPPHMPLRPPSQQQQQQQQQQQSPPSSAPLPTPPPPPPLTEKSSVRKSILKSWKSASGSLSSGKSSGSISRPSSTTPRSSMEQLPETVKKRRPSVLDIATGGGGGGHGHGTRGSLSGSSMSSATLVDIPPSPALPEQFLSHARSASRQSQNTTSTTNGRPSMSSSITTASSPPRVRSPLTGTSPPAGAAAAHNGLSAAGVNQRASVESYESRFDVSQFEMVSPPKGSLSYPYHGLDQSVMSQSED</sequence>
<feature type="compositionally biased region" description="Pro residues" evidence="1">
    <location>
        <begin position="1022"/>
        <end position="1032"/>
    </location>
</feature>
<accession>A0A2R6RI00</accession>
<feature type="region of interest" description="Disordered" evidence="1">
    <location>
        <begin position="819"/>
        <end position="1268"/>
    </location>
</feature>
<feature type="compositionally biased region" description="Low complexity" evidence="1">
    <location>
        <begin position="904"/>
        <end position="919"/>
    </location>
</feature>
<feature type="region of interest" description="Disordered" evidence="1">
    <location>
        <begin position="713"/>
        <end position="805"/>
    </location>
</feature>
<feature type="region of interest" description="Disordered" evidence="1">
    <location>
        <begin position="244"/>
        <end position="290"/>
    </location>
</feature>
<feature type="compositionally biased region" description="Pro residues" evidence="1">
    <location>
        <begin position="964"/>
        <end position="973"/>
    </location>
</feature>
<feature type="compositionally biased region" description="Basic and acidic residues" evidence="1">
    <location>
        <begin position="411"/>
        <end position="423"/>
    </location>
</feature>
<dbReference type="Proteomes" id="UP000186601">
    <property type="component" value="Unassembled WGS sequence"/>
</dbReference>
<feature type="compositionally biased region" description="Polar residues" evidence="1">
    <location>
        <begin position="859"/>
        <end position="868"/>
    </location>
</feature>
<feature type="compositionally biased region" description="Polar residues" evidence="1">
    <location>
        <begin position="1"/>
        <end position="23"/>
    </location>
</feature>
<feature type="compositionally biased region" description="Basic and acidic residues" evidence="1">
    <location>
        <begin position="584"/>
        <end position="598"/>
    </location>
</feature>
<evidence type="ECO:0000313" key="3">
    <source>
        <dbReference type="Proteomes" id="UP000186601"/>
    </source>
</evidence>
<feature type="compositionally biased region" description="Low complexity" evidence="1">
    <location>
        <begin position="1033"/>
        <end position="1048"/>
    </location>
</feature>
<feature type="region of interest" description="Disordered" evidence="1">
    <location>
        <begin position="501"/>
        <end position="598"/>
    </location>
</feature>
<feature type="region of interest" description="Disordered" evidence="1">
    <location>
        <begin position="461"/>
        <end position="480"/>
    </location>
</feature>
<dbReference type="OrthoDB" id="2526154at2759"/>
<feature type="compositionally biased region" description="Acidic residues" evidence="1">
    <location>
        <begin position="391"/>
        <end position="410"/>
    </location>
</feature>
<proteinExistence type="predicted"/>
<comment type="caution">
    <text evidence="2">The sequence shown here is derived from an EMBL/GenBank/DDBJ whole genome shotgun (WGS) entry which is preliminary data.</text>
</comment>
<dbReference type="EMBL" id="MLYV02000256">
    <property type="protein sequence ID" value="PSS29670.1"/>
    <property type="molecule type" value="Genomic_DNA"/>
</dbReference>
<feature type="compositionally biased region" description="Polar residues" evidence="1">
    <location>
        <begin position="755"/>
        <end position="765"/>
    </location>
</feature>
<feature type="region of interest" description="Disordered" evidence="1">
    <location>
        <begin position="612"/>
        <end position="631"/>
    </location>
</feature>
<name>A0A2R6RI00_9APHY</name>
<feature type="compositionally biased region" description="Low complexity" evidence="1">
    <location>
        <begin position="1135"/>
        <end position="1145"/>
    </location>
</feature>
<feature type="region of interest" description="Disordered" evidence="1">
    <location>
        <begin position="334"/>
        <end position="363"/>
    </location>
</feature>
<reference evidence="2 3" key="1">
    <citation type="submission" date="2018-02" db="EMBL/GenBank/DDBJ databases">
        <title>Genome sequence of the basidiomycete white-rot fungus Phlebia centrifuga.</title>
        <authorList>
            <person name="Granchi Z."/>
            <person name="Peng M."/>
            <person name="de Vries R.P."/>
            <person name="Hilden K."/>
            <person name="Makela M.R."/>
            <person name="Grigoriev I."/>
            <person name="Riley R."/>
        </authorList>
    </citation>
    <scope>NUCLEOTIDE SEQUENCE [LARGE SCALE GENOMIC DNA]</scope>
    <source>
        <strain evidence="2 3">FBCC195</strain>
    </source>
</reference>
<feature type="region of interest" description="Disordered" evidence="1">
    <location>
        <begin position="1"/>
        <end position="34"/>
    </location>
</feature>
<feature type="compositionally biased region" description="Low complexity" evidence="1">
    <location>
        <begin position="65"/>
        <end position="78"/>
    </location>
</feature>
<feature type="compositionally biased region" description="Polar residues" evidence="1">
    <location>
        <begin position="501"/>
        <end position="519"/>
    </location>
</feature>
<dbReference type="AlphaFoldDB" id="A0A2R6RI00"/>
<feature type="compositionally biased region" description="Low complexity" evidence="1">
    <location>
        <begin position="1073"/>
        <end position="1103"/>
    </location>
</feature>
<feature type="compositionally biased region" description="Pro residues" evidence="1">
    <location>
        <begin position="1049"/>
        <end position="1062"/>
    </location>
</feature>
<feature type="region of interest" description="Disordered" evidence="1">
    <location>
        <begin position="382"/>
        <end position="430"/>
    </location>
</feature>
<feature type="region of interest" description="Disordered" evidence="1">
    <location>
        <begin position="57"/>
        <end position="95"/>
    </location>
</feature>
<feature type="compositionally biased region" description="Low complexity" evidence="1">
    <location>
        <begin position="263"/>
        <end position="273"/>
    </location>
</feature>
<keyword evidence="3" id="KW-1185">Reference proteome</keyword>
<feature type="compositionally biased region" description="Basic and acidic residues" evidence="1">
    <location>
        <begin position="563"/>
        <end position="574"/>
    </location>
</feature>
<evidence type="ECO:0000313" key="2">
    <source>
        <dbReference type="EMBL" id="PSS29670.1"/>
    </source>
</evidence>
<organism evidence="2 3">
    <name type="scientific">Hermanssonia centrifuga</name>
    <dbReference type="NCBI Taxonomy" id="98765"/>
    <lineage>
        <taxon>Eukaryota</taxon>
        <taxon>Fungi</taxon>
        <taxon>Dikarya</taxon>
        <taxon>Basidiomycota</taxon>
        <taxon>Agaricomycotina</taxon>
        <taxon>Agaricomycetes</taxon>
        <taxon>Polyporales</taxon>
        <taxon>Meruliaceae</taxon>
        <taxon>Hermanssonia</taxon>
    </lineage>
</organism>